<gene>
    <name evidence="4" type="ORF">OFUS_LOCUS5786</name>
</gene>
<proteinExistence type="predicted"/>
<dbReference type="PANTHER" id="PTHR24543">
    <property type="entry name" value="MULTICOPPER OXIDASE-RELATED"/>
    <property type="match status" value="1"/>
</dbReference>
<feature type="signal peptide" evidence="2">
    <location>
        <begin position="1"/>
        <end position="28"/>
    </location>
</feature>
<dbReference type="PANTHER" id="PTHR24543:SF325">
    <property type="entry name" value="F5_8 TYPE C DOMAIN-CONTAINING PROTEIN"/>
    <property type="match status" value="1"/>
</dbReference>
<dbReference type="Gene3D" id="2.60.120.260">
    <property type="entry name" value="Galactose-binding domain-like"/>
    <property type="match status" value="1"/>
</dbReference>
<evidence type="ECO:0000256" key="2">
    <source>
        <dbReference type="SAM" id="SignalP"/>
    </source>
</evidence>
<protein>
    <recommendedName>
        <fullName evidence="3">F5/8 type C domain-containing protein</fullName>
    </recommendedName>
</protein>
<dbReference type="EMBL" id="CAIIXF020000003">
    <property type="protein sequence ID" value="CAH1778931.1"/>
    <property type="molecule type" value="Genomic_DNA"/>
</dbReference>
<comment type="caution">
    <text evidence="4">The sequence shown here is derived from an EMBL/GenBank/DDBJ whole genome shotgun (WGS) entry which is preliminary data.</text>
</comment>
<keyword evidence="5" id="KW-1185">Reference proteome</keyword>
<organism evidence="4 5">
    <name type="scientific">Owenia fusiformis</name>
    <name type="common">Polychaete worm</name>
    <dbReference type="NCBI Taxonomy" id="6347"/>
    <lineage>
        <taxon>Eukaryota</taxon>
        <taxon>Metazoa</taxon>
        <taxon>Spiralia</taxon>
        <taxon>Lophotrochozoa</taxon>
        <taxon>Annelida</taxon>
        <taxon>Polychaeta</taxon>
        <taxon>Sedentaria</taxon>
        <taxon>Canalipalpata</taxon>
        <taxon>Sabellida</taxon>
        <taxon>Oweniida</taxon>
        <taxon>Oweniidae</taxon>
        <taxon>Owenia</taxon>
    </lineage>
</organism>
<evidence type="ECO:0000313" key="5">
    <source>
        <dbReference type="Proteomes" id="UP000749559"/>
    </source>
</evidence>
<dbReference type="OrthoDB" id="10028859at2759"/>
<dbReference type="AlphaFoldDB" id="A0A8S4NEF0"/>
<keyword evidence="2" id="KW-0732">Signal</keyword>
<feature type="coiled-coil region" evidence="1">
    <location>
        <begin position="42"/>
        <end position="69"/>
    </location>
</feature>
<dbReference type="Pfam" id="PF00754">
    <property type="entry name" value="F5_F8_type_C"/>
    <property type="match status" value="1"/>
</dbReference>
<evidence type="ECO:0000256" key="1">
    <source>
        <dbReference type="SAM" id="Coils"/>
    </source>
</evidence>
<dbReference type="Proteomes" id="UP000749559">
    <property type="component" value="Unassembled WGS sequence"/>
</dbReference>
<feature type="non-terminal residue" evidence="4">
    <location>
        <position position="1"/>
    </location>
</feature>
<reference evidence="4" key="1">
    <citation type="submission" date="2022-03" db="EMBL/GenBank/DDBJ databases">
        <authorList>
            <person name="Martin C."/>
        </authorList>
    </citation>
    <scope>NUCLEOTIDE SEQUENCE</scope>
</reference>
<dbReference type="InterPro" id="IPR000421">
    <property type="entry name" value="FA58C"/>
</dbReference>
<dbReference type="PROSITE" id="PS01285">
    <property type="entry name" value="FA58C_1"/>
    <property type="match status" value="1"/>
</dbReference>
<feature type="domain" description="F5/8 type C" evidence="3">
    <location>
        <begin position="82"/>
        <end position="229"/>
    </location>
</feature>
<dbReference type="InterPro" id="IPR008979">
    <property type="entry name" value="Galactose-bd-like_sf"/>
</dbReference>
<evidence type="ECO:0000313" key="4">
    <source>
        <dbReference type="EMBL" id="CAH1778931.1"/>
    </source>
</evidence>
<dbReference type="SUPFAM" id="SSF49785">
    <property type="entry name" value="Galactose-binding domain-like"/>
    <property type="match status" value="1"/>
</dbReference>
<sequence length="231" mass="25823">TMQIMKYETTRAIVLVLVMLIGAKIAFGETTGNQMVCTKNDIIKVSDQLSEMKEEMDEIKETINDIKAMLECKKSIQDIVVCRENKLISGDVYYVADAGLTASSTWASDNGAKRSRLDTQADTSGVGAWSARTSDREQWIQADLGRVMIVTGVITQGRNGNAQWVKSYKFSYGETETDLKEYGMILPGNVDQNTKVTNMIERPVLARFVRINPQTWHVHISLRFDVIGCPS</sequence>
<name>A0A8S4NEF0_OWEFU</name>
<accession>A0A8S4NEF0</accession>
<dbReference type="CDD" id="cd00057">
    <property type="entry name" value="FA58C"/>
    <property type="match status" value="1"/>
</dbReference>
<dbReference type="PROSITE" id="PS50022">
    <property type="entry name" value="FA58C_3"/>
    <property type="match status" value="1"/>
</dbReference>
<dbReference type="SMART" id="SM00231">
    <property type="entry name" value="FA58C"/>
    <property type="match status" value="1"/>
</dbReference>
<evidence type="ECO:0000259" key="3">
    <source>
        <dbReference type="PROSITE" id="PS50022"/>
    </source>
</evidence>
<feature type="chain" id="PRO_5035790812" description="F5/8 type C domain-containing protein" evidence="2">
    <location>
        <begin position="29"/>
        <end position="231"/>
    </location>
</feature>
<keyword evidence="1" id="KW-0175">Coiled coil</keyword>
<dbReference type="FunFam" id="2.60.120.260:FF:000016">
    <property type="entry name" value="Contactin-associated protein-like 4 isoform 1"/>
    <property type="match status" value="1"/>
</dbReference>